<keyword evidence="6 8" id="KW-0472">Membrane</keyword>
<dbReference type="InterPro" id="IPR012910">
    <property type="entry name" value="Plug_dom"/>
</dbReference>
<dbReference type="InterPro" id="IPR037066">
    <property type="entry name" value="Plug_dom_sf"/>
</dbReference>
<organism evidence="13 14">
    <name type="scientific">Nitrospira tepida</name>
    <dbReference type="NCBI Taxonomy" id="2973512"/>
    <lineage>
        <taxon>Bacteria</taxon>
        <taxon>Pseudomonadati</taxon>
        <taxon>Nitrospirota</taxon>
        <taxon>Nitrospiria</taxon>
        <taxon>Nitrospirales</taxon>
        <taxon>Nitrospiraceae</taxon>
        <taxon>Nitrospira</taxon>
    </lineage>
</organism>
<evidence type="ECO:0000313" key="13">
    <source>
        <dbReference type="EMBL" id="CAI4030511.1"/>
    </source>
</evidence>
<evidence type="ECO:0000256" key="1">
    <source>
        <dbReference type="ARBA" id="ARBA00004571"/>
    </source>
</evidence>
<evidence type="ECO:0000259" key="11">
    <source>
        <dbReference type="Pfam" id="PF00593"/>
    </source>
</evidence>
<dbReference type="InterPro" id="IPR036942">
    <property type="entry name" value="Beta-barrel_TonB_sf"/>
</dbReference>
<evidence type="ECO:0000256" key="7">
    <source>
        <dbReference type="ARBA" id="ARBA00023237"/>
    </source>
</evidence>
<evidence type="ECO:0000256" key="6">
    <source>
        <dbReference type="ARBA" id="ARBA00023136"/>
    </source>
</evidence>
<evidence type="ECO:0008006" key="15">
    <source>
        <dbReference type="Google" id="ProtNLM"/>
    </source>
</evidence>
<keyword evidence="4 8" id="KW-0812">Transmembrane</keyword>
<evidence type="ECO:0000256" key="2">
    <source>
        <dbReference type="ARBA" id="ARBA00022448"/>
    </source>
</evidence>
<evidence type="ECO:0000313" key="14">
    <source>
        <dbReference type="Proteomes" id="UP001179121"/>
    </source>
</evidence>
<evidence type="ECO:0000256" key="3">
    <source>
        <dbReference type="ARBA" id="ARBA00022452"/>
    </source>
</evidence>
<dbReference type="InterPro" id="IPR000531">
    <property type="entry name" value="Beta-barrel_TonB"/>
</dbReference>
<protein>
    <recommendedName>
        <fullName evidence="15">TonB-dependent receptor</fullName>
    </recommendedName>
</protein>
<dbReference type="EMBL" id="OX365700">
    <property type="protein sequence ID" value="CAI4030511.1"/>
    <property type="molecule type" value="Genomic_DNA"/>
</dbReference>
<name>A0AA86MWZ8_9BACT</name>
<dbReference type="Pfam" id="PF07715">
    <property type="entry name" value="Plug"/>
    <property type="match status" value="1"/>
</dbReference>
<dbReference type="InterPro" id="IPR039426">
    <property type="entry name" value="TonB-dep_rcpt-like"/>
</dbReference>
<dbReference type="PANTHER" id="PTHR30069">
    <property type="entry name" value="TONB-DEPENDENT OUTER MEMBRANE RECEPTOR"/>
    <property type="match status" value="1"/>
</dbReference>
<feature type="compositionally biased region" description="Polar residues" evidence="10">
    <location>
        <begin position="27"/>
        <end position="42"/>
    </location>
</feature>
<evidence type="ECO:0000256" key="5">
    <source>
        <dbReference type="ARBA" id="ARBA00023077"/>
    </source>
</evidence>
<comment type="similarity">
    <text evidence="8 9">Belongs to the TonB-dependent receptor family.</text>
</comment>
<evidence type="ECO:0000256" key="9">
    <source>
        <dbReference type="RuleBase" id="RU003357"/>
    </source>
</evidence>
<feature type="region of interest" description="Disordered" evidence="10">
    <location>
        <begin position="17"/>
        <end position="43"/>
    </location>
</feature>
<keyword evidence="14" id="KW-1185">Reference proteome</keyword>
<dbReference type="CDD" id="cd01347">
    <property type="entry name" value="ligand_gated_channel"/>
    <property type="match status" value="1"/>
</dbReference>
<feature type="domain" description="TonB-dependent receptor-like beta-barrel" evidence="11">
    <location>
        <begin position="229"/>
        <end position="710"/>
    </location>
</feature>
<dbReference type="SUPFAM" id="SSF56935">
    <property type="entry name" value="Porins"/>
    <property type="match status" value="1"/>
</dbReference>
<feature type="domain" description="TonB-dependent receptor plug" evidence="12">
    <location>
        <begin position="77"/>
        <end position="186"/>
    </location>
</feature>
<dbReference type="GO" id="GO:0044718">
    <property type="term" value="P:siderophore transmembrane transport"/>
    <property type="evidence" value="ECO:0007669"/>
    <property type="project" value="TreeGrafter"/>
</dbReference>
<dbReference type="GO" id="GO:0009279">
    <property type="term" value="C:cell outer membrane"/>
    <property type="evidence" value="ECO:0007669"/>
    <property type="project" value="UniProtKB-SubCell"/>
</dbReference>
<dbReference type="Pfam" id="PF00593">
    <property type="entry name" value="TonB_dep_Rec_b-barrel"/>
    <property type="match status" value="1"/>
</dbReference>
<keyword evidence="3 8" id="KW-1134">Transmembrane beta strand</keyword>
<keyword evidence="2 8" id="KW-0813">Transport</keyword>
<dbReference type="Gene3D" id="2.170.130.10">
    <property type="entry name" value="TonB-dependent receptor, plug domain"/>
    <property type="match status" value="1"/>
</dbReference>
<dbReference type="PANTHER" id="PTHR30069:SF28">
    <property type="entry name" value="TONB-DEPENDENT RECEPTOR YNCD-RELATED"/>
    <property type="match status" value="1"/>
</dbReference>
<accession>A0AA86MWZ8</accession>
<sequence length="747" mass="83190">MLLVLLGWSMMPAAGAVGHATERESSDVSTGTAERASEQPTLQEYERQLERNPESSDELVRMDPVTITATRTPKHVTQVPGAVTVVEQKQILQGRPATGVDETLRIVPGVQAERRFGPDDVRISIRGSGVRSTFGVRSIRVLIDGIPLTEVDGQTRLEPIDLDAVARVEVLRGPSSTLYGNASAGVINYVLEEGSQGNTYVEPRFVFGAYEFYKYRLKAAGASDKFSWMGNYSFLDSGGYRDHSTTRNQRFLGKFKYKFSDHSDLSLVVTYGQMDGDIPGNLFRSEFETNPRQQQQTPHPIPPALFPATTPYAAFQPARKDERFRPALTYRNQFTEHQEISVTGFFATRDLYHPLCCFPGSLITLTRIENAAFIKYANTVSLFDHDNRLIIGYDWQDQNSVNKNYANVLGSPGALQEYSQARINQDGVYAQNEFKLTDTVELIGGVRYSQVRFKVEDHLQLGGVNGSGRRNFAQTTGLAGIRYSPVKWANFYFSFGQSFETPTGTEFRNPTTATGVGLNPNITPQKSSNYEVGVKGAVGDKLFYDIALYRQHFTDELLQFNTGFTGPCSIFAPCFRNAGKSDHDGFEIGLAYRPVPPVTVQMAYTYADYRFRDYVVNGVQLAGRRLPGVPEHRLIIDLTYEQLTGVLAGAFGGVEWQYQTDYFLSDTNLETSSPLNGQKNPSYTVTSLKSGYKTMLDRHWGIEVFGRLENIFDANYAFATVNPGNAPAFGPFVGRNVFGGLSVRYVF</sequence>
<evidence type="ECO:0000256" key="8">
    <source>
        <dbReference type="PROSITE-ProRule" id="PRU01360"/>
    </source>
</evidence>
<dbReference type="PROSITE" id="PS52016">
    <property type="entry name" value="TONB_DEPENDENT_REC_3"/>
    <property type="match status" value="1"/>
</dbReference>
<keyword evidence="5 9" id="KW-0798">TonB box</keyword>
<keyword evidence="7 8" id="KW-0998">Cell outer membrane</keyword>
<evidence type="ECO:0000256" key="4">
    <source>
        <dbReference type="ARBA" id="ARBA00022692"/>
    </source>
</evidence>
<proteinExistence type="inferred from homology"/>
<comment type="subcellular location">
    <subcellularLocation>
        <location evidence="1 8">Cell outer membrane</location>
        <topology evidence="1 8">Multi-pass membrane protein</topology>
    </subcellularLocation>
</comment>
<reference evidence="13" key="1">
    <citation type="submission" date="2022-10" db="EMBL/GenBank/DDBJ databases">
        <authorList>
            <person name="Koch H."/>
        </authorList>
    </citation>
    <scope>NUCLEOTIDE SEQUENCE</scope>
    <source>
        <strain evidence="13">DNF</strain>
    </source>
</reference>
<evidence type="ECO:0000259" key="12">
    <source>
        <dbReference type="Pfam" id="PF07715"/>
    </source>
</evidence>
<gene>
    <name evidence="13" type="ORF">DNFV4_00939</name>
</gene>
<dbReference type="KEGG" id="nti:DNFV4_00939"/>
<dbReference type="Gene3D" id="2.40.170.20">
    <property type="entry name" value="TonB-dependent receptor, beta-barrel domain"/>
    <property type="match status" value="1"/>
</dbReference>
<dbReference type="AlphaFoldDB" id="A0AA86MWZ8"/>
<evidence type="ECO:0000256" key="10">
    <source>
        <dbReference type="SAM" id="MobiDB-lite"/>
    </source>
</evidence>
<dbReference type="GO" id="GO:0015344">
    <property type="term" value="F:siderophore uptake transmembrane transporter activity"/>
    <property type="evidence" value="ECO:0007669"/>
    <property type="project" value="TreeGrafter"/>
</dbReference>
<dbReference type="Proteomes" id="UP001179121">
    <property type="component" value="Chromosome"/>
</dbReference>